<dbReference type="EMBL" id="QUSM01000002">
    <property type="protein sequence ID" value="RGD74960.1"/>
    <property type="molecule type" value="Genomic_DNA"/>
</dbReference>
<feature type="transmembrane region" description="Helical" evidence="1">
    <location>
        <begin position="6"/>
        <end position="24"/>
    </location>
</feature>
<organism evidence="2 3">
    <name type="scientific">Anaerofustis stercorihominis</name>
    <dbReference type="NCBI Taxonomy" id="214853"/>
    <lineage>
        <taxon>Bacteria</taxon>
        <taxon>Bacillati</taxon>
        <taxon>Bacillota</taxon>
        <taxon>Clostridia</taxon>
        <taxon>Eubacteriales</taxon>
        <taxon>Eubacteriaceae</taxon>
        <taxon>Anaerofustis</taxon>
    </lineage>
</organism>
<feature type="transmembrane region" description="Helical" evidence="1">
    <location>
        <begin position="71"/>
        <end position="89"/>
    </location>
</feature>
<feature type="transmembrane region" description="Helical" evidence="1">
    <location>
        <begin position="101"/>
        <end position="123"/>
    </location>
</feature>
<dbReference type="Proteomes" id="UP000261212">
    <property type="component" value="Unassembled WGS sequence"/>
</dbReference>
<evidence type="ECO:0000313" key="3">
    <source>
        <dbReference type="Proteomes" id="UP000261212"/>
    </source>
</evidence>
<accession>A0A3E3E098</accession>
<name>A0A3E3E098_9FIRM</name>
<reference evidence="2 3" key="1">
    <citation type="submission" date="2018-08" db="EMBL/GenBank/DDBJ databases">
        <title>A genome reference for cultivated species of the human gut microbiota.</title>
        <authorList>
            <person name="Zou Y."/>
            <person name="Xue W."/>
            <person name="Luo G."/>
        </authorList>
    </citation>
    <scope>NUCLEOTIDE SEQUENCE [LARGE SCALE GENOMIC DNA]</scope>
    <source>
        <strain evidence="2 3">AM25-6</strain>
    </source>
</reference>
<feature type="transmembrane region" description="Helical" evidence="1">
    <location>
        <begin position="129"/>
        <end position="148"/>
    </location>
</feature>
<comment type="caution">
    <text evidence="2">The sequence shown here is derived from an EMBL/GenBank/DDBJ whole genome shotgun (WGS) entry which is preliminary data.</text>
</comment>
<proteinExistence type="predicted"/>
<dbReference type="AlphaFoldDB" id="A0A3E3E098"/>
<dbReference type="RefSeq" id="WP_117531053.1">
    <property type="nucleotide sequence ID" value="NZ_CAUFKS010000017.1"/>
</dbReference>
<gene>
    <name evidence="2" type="ORF">DW687_01150</name>
</gene>
<keyword evidence="1" id="KW-0472">Membrane</keyword>
<evidence type="ECO:0000313" key="2">
    <source>
        <dbReference type="EMBL" id="RGD74960.1"/>
    </source>
</evidence>
<keyword evidence="1" id="KW-0812">Transmembrane</keyword>
<protein>
    <submittedName>
        <fullName evidence="2">Uncharacterized protein</fullName>
    </submittedName>
</protein>
<keyword evidence="1" id="KW-1133">Transmembrane helix</keyword>
<evidence type="ECO:0000256" key="1">
    <source>
        <dbReference type="SAM" id="Phobius"/>
    </source>
</evidence>
<sequence>MGHLGFSYVGLIYLLMLFIPNIIWSKNQPAGYNSENENKIFVMFERIGQVLVSCTVLIFRDFNIHTFSIWSIWFIVSFIFMLLYEYWWVRYFKSSKILKDFYSPLFGIPVAGATLPILGFLFLGIYGKVIWLIISTIILGIGHIGIHLKHLKELQ</sequence>